<proteinExistence type="predicted"/>
<reference evidence="1 2" key="1">
    <citation type="submission" date="2020-04" db="EMBL/GenBank/DDBJ databases">
        <title>Nesterenkonia sp. nov., isolated from marine sediment.</title>
        <authorList>
            <person name="Zhang G."/>
        </authorList>
    </citation>
    <scope>NUCLEOTIDE SEQUENCE [LARGE SCALE GENOMIC DNA]</scope>
    <source>
        <strain evidence="1 2">MY13</strain>
    </source>
</reference>
<protein>
    <recommendedName>
        <fullName evidence="3">Toxin-antitoxin system YwqK family antitoxin</fullName>
    </recommendedName>
</protein>
<comment type="caution">
    <text evidence="1">The sequence shown here is derived from an EMBL/GenBank/DDBJ whole genome shotgun (WGS) entry which is preliminary data.</text>
</comment>
<name>A0A7X8THJ1_9MICC</name>
<keyword evidence="2" id="KW-1185">Reference proteome</keyword>
<evidence type="ECO:0000313" key="2">
    <source>
        <dbReference type="Proteomes" id="UP000523139"/>
    </source>
</evidence>
<dbReference type="RefSeq" id="WP_168886315.1">
    <property type="nucleotide sequence ID" value="NZ_JABAHY010000001.1"/>
</dbReference>
<gene>
    <name evidence="1" type="ORF">HGQ17_02245</name>
</gene>
<evidence type="ECO:0000313" key="1">
    <source>
        <dbReference type="EMBL" id="NLS08841.1"/>
    </source>
</evidence>
<dbReference type="SUPFAM" id="SSF82185">
    <property type="entry name" value="Histone H3 K4-specific methyltransferase SET7/9 N-terminal domain"/>
    <property type="match status" value="1"/>
</dbReference>
<evidence type="ECO:0008006" key="3">
    <source>
        <dbReference type="Google" id="ProtNLM"/>
    </source>
</evidence>
<dbReference type="Gene3D" id="2.20.110.10">
    <property type="entry name" value="Histone H3 K4-specific methyltransferase SET7/9 N-terminal domain"/>
    <property type="match status" value="1"/>
</dbReference>
<accession>A0A7X8THJ1</accession>
<organism evidence="1 2">
    <name type="scientific">Nesterenkonia sedimenti</name>
    <dbReference type="NCBI Taxonomy" id="1463632"/>
    <lineage>
        <taxon>Bacteria</taxon>
        <taxon>Bacillati</taxon>
        <taxon>Actinomycetota</taxon>
        <taxon>Actinomycetes</taxon>
        <taxon>Micrococcales</taxon>
        <taxon>Micrococcaceae</taxon>
        <taxon>Nesterenkonia</taxon>
    </lineage>
</organism>
<dbReference type="EMBL" id="JABAHY010000001">
    <property type="protein sequence ID" value="NLS08841.1"/>
    <property type="molecule type" value="Genomic_DNA"/>
</dbReference>
<dbReference type="Proteomes" id="UP000523139">
    <property type="component" value="Unassembled WGS sequence"/>
</dbReference>
<sequence length="84" mass="9520">MAVPQKKTETIDGYEIKYHADGLTRWSKGKVEDGQPVGYWEWYRKDGTIKRSGYFDAGEPVGKWITYDQAGEPYKVTDRGAGKG</sequence>
<dbReference type="AlphaFoldDB" id="A0A7X8THJ1"/>